<feature type="transmembrane region" description="Helical" evidence="1">
    <location>
        <begin position="196"/>
        <end position="216"/>
    </location>
</feature>
<accession>A0A1A3U2C4</accession>
<dbReference type="EMBL" id="LZMF01000045">
    <property type="protein sequence ID" value="OBK89048.1"/>
    <property type="molecule type" value="Genomic_DNA"/>
</dbReference>
<organism evidence="2 3">
    <name type="scientific">Mycolicibacter sinensis (strain JDM601)</name>
    <name type="common">Mycobacterium sinense</name>
    <dbReference type="NCBI Taxonomy" id="875328"/>
    <lineage>
        <taxon>Bacteria</taxon>
        <taxon>Bacillati</taxon>
        <taxon>Actinomycetota</taxon>
        <taxon>Actinomycetes</taxon>
        <taxon>Mycobacteriales</taxon>
        <taxon>Mycobacteriaceae</taxon>
        <taxon>Mycolicibacter</taxon>
    </lineage>
</organism>
<feature type="transmembrane region" description="Helical" evidence="1">
    <location>
        <begin position="38"/>
        <end position="56"/>
    </location>
</feature>
<keyword evidence="1" id="KW-0812">Transmembrane</keyword>
<sequence length="672" mass="71120">MLLGFGMVAALLLLVAPGALVAAAARLTWPLAVTVGPALTYGLVGLAIVPFGAWGIPWNAGTALATLVVVGALVGLLARGVRGLLDRRPGIHVGAPAAGVATILTVAAGVLLGMLLIGWAAVRGIPDWQSIPSTWDAVWHANTVRFILDTGQASPTHAGELRNVETHAPLYYPSAFHALTAVLCQLTGAAPTTACTLAGLAASVWLFPVSAALLTWNLLQQVLSTRRLALSAATAGALSASFTALPYVEFGTAAMPNLVAYGLVVPAFVLVTSVRTMRDRVPVAVLALVGVFSVHLTGGVVTVLLLAAWWLCPRDGALWNPLRGKRRDTLALLAVLVPAGLLLLPQLLSVRQQADIIAGHSFLTHEGRKSGLRDALLLHTRHLNDFPIQYTLVGLTAIGAVLLVAKKVYWPLALWAVLVVGVVHSSAPLGGAAGAVLGRFTDLFYSDPRRIMAAMTLLLVPMAGAGLAWLALFLAEQTRKPLKKGRLGGFDWGHLPLAGDCSPLVAALLVGATVGLAWHYLPRHAFLFGDKYDSVMIDARDLEAFAYLAELPGARDTVIGNANVDGSAWMYAIAGLHPLWTHYDYPQQQGPGPQRFIFWAYADDADTDPRVAQAVQSLGIRYVLISSPTVRGFTLPDGLLSLEKSRSWAKIYDNGGASIYEWQGGGGGEHRQ</sequence>
<feature type="transmembrane region" description="Helical" evidence="1">
    <location>
        <begin position="254"/>
        <end position="271"/>
    </location>
</feature>
<proteinExistence type="predicted"/>
<protein>
    <recommendedName>
        <fullName evidence="4">Transmembrane protein alanine and leucine rich</fullName>
    </recommendedName>
</protein>
<dbReference type="AlphaFoldDB" id="A0A1A3U2C4"/>
<feature type="transmembrane region" description="Helical" evidence="1">
    <location>
        <begin position="452"/>
        <end position="475"/>
    </location>
</feature>
<feature type="transmembrane region" description="Helical" evidence="1">
    <location>
        <begin position="228"/>
        <end position="248"/>
    </location>
</feature>
<name>A0A1A3U2C4_MYCSD</name>
<feature type="transmembrane region" description="Helical" evidence="1">
    <location>
        <begin position="330"/>
        <end position="348"/>
    </location>
</feature>
<evidence type="ECO:0000313" key="2">
    <source>
        <dbReference type="EMBL" id="OBK89048.1"/>
    </source>
</evidence>
<keyword evidence="1" id="KW-1133">Transmembrane helix</keyword>
<evidence type="ECO:0000313" key="3">
    <source>
        <dbReference type="Proteomes" id="UP000093759"/>
    </source>
</evidence>
<dbReference type="Pfam" id="PF20176">
    <property type="entry name" value="DUF6541"/>
    <property type="match status" value="1"/>
</dbReference>
<comment type="caution">
    <text evidence="2">The sequence shown here is derived from an EMBL/GenBank/DDBJ whole genome shotgun (WGS) entry which is preliminary data.</text>
</comment>
<dbReference type="InterPro" id="IPR046671">
    <property type="entry name" value="DUF6541"/>
</dbReference>
<keyword evidence="1" id="KW-0472">Membrane</keyword>
<feature type="transmembrane region" description="Helical" evidence="1">
    <location>
        <begin position="97"/>
        <end position="122"/>
    </location>
</feature>
<evidence type="ECO:0000256" key="1">
    <source>
        <dbReference type="SAM" id="Phobius"/>
    </source>
</evidence>
<gene>
    <name evidence="2" type="ORF">A5648_20945</name>
</gene>
<feature type="transmembrane region" description="Helical" evidence="1">
    <location>
        <begin position="283"/>
        <end position="310"/>
    </location>
</feature>
<feature type="transmembrane region" description="Helical" evidence="1">
    <location>
        <begin position="388"/>
        <end position="406"/>
    </location>
</feature>
<feature type="transmembrane region" description="Helical" evidence="1">
    <location>
        <begin position="412"/>
        <end position="440"/>
    </location>
</feature>
<evidence type="ECO:0008006" key="4">
    <source>
        <dbReference type="Google" id="ProtNLM"/>
    </source>
</evidence>
<reference evidence="3" key="1">
    <citation type="submission" date="2016-06" db="EMBL/GenBank/DDBJ databases">
        <authorList>
            <person name="Sutton G."/>
            <person name="Brinkac L."/>
            <person name="Sanka R."/>
            <person name="Adams M."/>
            <person name="Lau E."/>
            <person name="Garcia-Basteiro A."/>
            <person name="Lopez-Varela E."/>
            <person name="Palencia S."/>
        </authorList>
    </citation>
    <scope>NUCLEOTIDE SEQUENCE [LARGE SCALE GENOMIC DNA]</scope>
    <source>
        <strain evidence="3">1274684.2</strain>
    </source>
</reference>
<feature type="transmembrane region" description="Helical" evidence="1">
    <location>
        <begin position="63"/>
        <end position="85"/>
    </location>
</feature>
<dbReference type="Proteomes" id="UP000093759">
    <property type="component" value="Unassembled WGS sequence"/>
</dbReference>